<evidence type="ECO:0000256" key="1">
    <source>
        <dbReference type="SAM" id="MobiDB-lite"/>
    </source>
</evidence>
<reference evidence="2 3" key="1">
    <citation type="submission" date="2018-06" db="EMBL/GenBank/DDBJ databases">
        <title>Genomic Encyclopedia of Archaeal and Bacterial Type Strains, Phase II (KMG-II): from individual species to whole genera.</title>
        <authorList>
            <person name="Goeker M."/>
        </authorList>
    </citation>
    <scope>NUCLEOTIDE SEQUENCE [LARGE SCALE GENOMIC DNA]</scope>
    <source>
        <strain evidence="2 3">DSM 22011</strain>
    </source>
</reference>
<organism evidence="2 3">
    <name type="scientific">Salipiger aestuarii</name>
    <dbReference type="NCBI Taxonomy" id="568098"/>
    <lineage>
        <taxon>Bacteria</taxon>
        <taxon>Pseudomonadati</taxon>
        <taxon>Pseudomonadota</taxon>
        <taxon>Alphaproteobacteria</taxon>
        <taxon>Rhodobacterales</taxon>
        <taxon>Roseobacteraceae</taxon>
        <taxon>Salipiger</taxon>
    </lineage>
</organism>
<dbReference type="AlphaFoldDB" id="A0A327YPK5"/>
<sequence length="56" mass="6119">MTMHARTSHDQILAPAPESWAPAPAPLDMPQQVLERSAARVSPLAALWMLLTRQSA</sequence>
<dbReference type="Proteomes" id="UP000249165">
    <property type="component" value="Unassembled WGS sequence"/>
</dbReference>
<dbReference type="RefSeq" id="WP_170134509.1">
    <property type="nucleotide sequence ID" value="NZ_QLMG01000002.1"/>
</dbReference>
<keyword evidence="3" id="KW-1185">Reference proteome</keyword>
<evidence type="ECO:0000313" key="3">
    <source>
        <dbReference type="Proteomes" id="UP000249165"/>
    </source>
</evidence>
<protein>
    <submittedName>
        <fullName evidence="2">Uncharacterized protein</fullName>
    </submittedName>
</protein>
<comment type="caution">
    <text evidence="2">The sequence shown here is derived from an EMBL/GenBank/DDBJ whole genome shotgun (WGS) entry which is preliminary data.</text>
</comment>
<gene>
    <name evidence="2" type="ORF">ATI53_100248</name>
</gene>
<dbReference type="EMBL" id="QLMG01000002">
    <property type="protein sequence ID" value="RAK22870.1"/>
    <property type="molecule type" value="Genomic_DNA"/>
</dbReference>
<evidence type="ECO:0000313" key="2">
    <source>
        <dbReference type="EMBL" id="RAK22870.1"/>
    </source>
</evidence>
<name>A0A327YPK5_9RHOB</name>
<proteinExistence type="predicted"/>
<accession>A0A327YPK5</accession>
<feature type="region of interest" description="Disordered" evidence="1">
    <location>
        <begin position="1"/>
        <end position="26"/>
    </location>
</feature>